<dbReference type="KEGG" id="step:IC006_1011"/>
<sequence>MGNVLLYLSSLSVLSSVTSLSFSYSPSRDPFHMPLDIFT</sequence>
<evidence type="ECO:0000313" key="1">
    <source>
        <dbReference type="EMBL" id="BBG23721.1"/>
    </source>
</evidence>
<reference evidence="1 2" key="1">
    <citation type="journal article" date="2020" name="Int. J. Syst. Evol. Microbiol.">
        <title>Sulfuracidifex tepidarius gen. nov., sp. nov. and transfer of Sulfolobus metallicus Huber and Stetter 1992 to the genus Sulfuracidifex as Sulfuracidifex metallicus comb. nov.</title>
        <authorList>
            <person name="Itoh T."/>
            <person name="Miura T."/>
            <person name="Sakai H.D."/>
            <person name="Kato S."/>
            <person name="Ohkuma M."/>
            <person name="Takashina T."/>
        </authorList>
    </citation>
    <scope>NUCLEOTIDE SEQUENCE [LARGE SCALE GENOMIC DNA]</scope>
    <source>
        <strain evidence="1 2">IC-006</strain>
    </source>
</reference>
<name>A0A510DU46_9CREN</name>
<dbReference type="EMBL" id="AP018929">
    <property type="protein sequence ID" value="BBG23721.1"/>
    <property type="molecule type" value="Genomic_DNA"/>
</dbReference>
<gene>
    <name evidence="1" type="ORF">IC006_1011</name>
</gene>
<protein>
    <submittedName>
        <fullName evidence="1">Uncharacterized protein</fullName>
    </submittedName>
</protein>
<accession>A0A510DU46</accession>
<dbReference type="AlphaFoldDB" id="A0A510DU46"/>
<evidence type="ECO:0000313" key="2">
    <source>
        <dbReference type="Proteomes" id="UP000322983"/>
    </source>
</evidence>
<dbReference type="Proteomes" id="UP000322983">
    <property type="component" value="Chromosome"/>
</dbReference>
<keyword evidence="2" id="KW-1185">Reference proteome</keyword>
<proteinExistence type="predicted"/>
<organism evidence="1 2">
    <name type="scientific">Sulfuracidifex tepidarius</name>
    <dbReference type="NCBI Taxonomy" id="1294262"/>
    <lineage>
        <taxon>Archaea</taxon>
        <taxon>Thermoproteota</taxon>
        <taxon>Thermoprotei</taxon>
        <taxon>Sulfolobales</taxon>
        <taxon>Sulfolobaceae</taxon>
        <taxon>Sulfuracidifex</taxon>
    </lineage>
</organism>